<feature type="region of interest" description="Disordered" evidence="1">
    <location>
        <begin position="39"/>
        <end position="58"/>
    </location>
</feature>
<accession>E9GKR8</accession>
<keyword evidence="4" id="KW-1185">Reference proteome</keyword>
<evidence type="ECO:0000256" key="1">
    <source>
        <dbReference type="SAM" id="MobiDB-lite"/>
    </source>
</evidence>
<evidence type="ECO:0000313" key="3">
    <source>
        <dbReference type="EMBL" id="EFX79921.1"/>
    </source>
</evidence>
<protein>
    <submittedName>
        <fullName evidence="3">Uncharacterized protein</fullName>
    </submittedName>
</protein>
<evidence type="ECO:0000256" key="2">
    <source>
        <dbReference type="SAM" id="Phobius"/>
    </source>
</evidence>
<proteinExistence type="predicted"/>
<dbReference type="EMBL" id="GL732550">
    <property type="protein sequence ID" value="EFX79921.1"/>
    <property type="molecule type" value="Genomic_DNA"/>
</dbReference>
<feature type="region of interest" description="Disordered" evidence="1">
    <location>
        <begin position="124"/>
        <end position="145"/>
    </location>
</feature>
<organism evidence="3 4">
    <name type="scientific">Daphnia pulex</name>
    <name type="common">Water flea</name>
    <dbReference type="NCBI Taxonomy" id="6669"/>
    <lineage>
        <taxon>Eukaryota</taxon>
        <taxon>Metazoa</taxon>
        <taxon>Ecdysozoa</taxon>
        <taxon>Arthropoda</taxon>
        <taxon>Crustacea</taxon>
        <taxon>Branchiopoda</taxon>
        <taxon>Diplostraca</taxon>
        <taxon>Cladocera</taxon>
        <taxon>Anomopoda</taxon>
        <taxon>Daphniidae</taxon>
        <taxon>Daphnia</taxon>
    </lineage>
</organism>
<sequence>MNDQQVLKCISLKKYFLMHWNYSWEPIKPFSKELDCGSSKVPTESPREMPVVDEPYGGTTKNPFIEETHDFGSETQTNDSARSLPVNFPRDLLIGICSFLGLIMIAVLFGILYKNKTRLGKRYNDTANHTRQSPFTSMPEGENKSKEKFADGEENLAMYANIIPIKVNQETIYAEVETGKIGKSRPTNIKLTIDDDQLHTTYAEILHSVIPEDQR</sequence>
<gene>
    <name evidence="3" type="ORF">DAPPUDRAFT_319124</name>
</gene>
<name>E9GKR8_DAPPU</name>
<keyword evidence="2" id="KW-0472">Membrane</keyword>
<dbReference type="InParanoid" id="E9GKR8"/>
<keyword evidence="2" id="KW-0812">Transmembrane</keyword>
<feature type="transmembrane region" description="Helical" evidence="2">
    <location>
        <begin position="92"/>
        <end position="113"/>
    </location>
</feature>
<keyword evidence="2" id="KW-1133">Transmembrane helix</keyword>
<dbReference type="AlphaFoldDB" id="E9GKR8"/>
<dbReference type="HOGENOM" id="CLU_1284451_0_0_1"/>
<dbReference type="KEGG" id="dpx:DAPPUDRAFT_319124"/>
<reference evidence="3 4" key="1">
    <citation type="journal article" date="2011" name="Science">
        <title>The ecoresponsive genome of Daphnia pulex.</title>
        <authorList>
            <person name="Colbourne J.K."/>
            <person name="Pfrender M.E."/>
            <person name="Gilbert D."/>
            <person name="Thomas W.K."/>
            <person name="Tucker A."/>
            <person name="Oakley T.H."/>
            <person name="Tokishita S."/>
            <person name="Aerts A."/>
            <person name="Arnold G.J."/>
            <person name="Basu M.K."/>
            <person name="Bauer D.J."/>
            <person name="Caceres C.E."/>
            <person name="Carmel L."/>
            <person name="Casola C."/>
            <person name="Choi J.H."/>
            <person name="Detter J.C."/>
            <person name="Dong Q."/>
            <person name="Dusheyko S."/>
            <person name="Eads B.D."/>
            <person name="Frohlich T."/>
            <person name="Geiler-Samerotte K.A."/>
            <person name="Gerlach D."/>
            <person name="Hatcher P."/>
            <person name="Jogdeo S."/>
            <person name="Krijgsveld J."/>
            <person name="Kriventseva E.V."/>
            <person name="Kultz D."/>
            <person name="Laforsch C."/>
            <person name="Lindquist E."/>
            <person name="Lopez J."/>
            <person name="Manak J.R."/>
            <person name="Muller J."/>
            <person name="Pangilinan J."/>
            <person name="Patwardhan R.P."/>
            <person name="Pitluck S."/>
            <person name="Pritham E.J."/>
            <person name="Rechtsteiner A."/>
            <person name="Rho M."/>
            <person name="Rogozin I.B."/>
            <person name="Sakarya O."/>
            <person name="Salamov A."/>
            <person name="Schaack S."/>
            <person name="Shapiro H."/>
            <person name="Shiga Y."/>
            <person name="Skalitzky C."/>
            <person name="Smith Z."/>
            <person name="Souvorov A."/>
            <person name="Sung W."/>
            <person name="Tang Z."/>
            <person name="Tsuchiya D."/>
            <person name="Tu H."/>
            <person name="Vos H."/>
            <person name="Wang M."/>
            <person name="Wolf Y.I."/>
            <person name="Yamagata H."/>
            <person name="Yamada T."/>
            <person name="Ye Y."/>
            <person name="Shaw J.R."/>
            <person name="Andrews J."/>
            <person name="Crease T.J."/>
            <person name="Tang H."/>
            <person name="Lucas S.M."/>
            <person name="Robertson H.M."/>
            <person name="Bork P."/>
            <person name="Koonin E.V."/>
            <person name="Zdobnov E.M."/>
            <person name="Grigoriev I.V."/>
            <person name="Lynch M."/>
            <person name="Boore J.L."/>
        </authorList>
    </citation>
    <scope>NUCLEOTIDE SEQUENCE [LARGE SCALE GENOMIC DNA]</scope>
</reference>
<dbReference type="OrthoDB" id="6369426at2759"/>
<evidence type="ECO:0000313" key="4">
    <source>
        <dbReference type="Proteomes" id="UP000000305"/>
    </source>
</evidence>
<feature type="compositionally biased region" description="Polar residues" evidence="1">
    <location>
        <begin position="125"/>
        <end position="136"/>
    </location>
</feature>
<dbReference type="Proteomes" id="UP000000305">
    <property type="component" value="Unassembled WGS sequence"/>
</dbReference>